<evidence type="ECO:0000313" key="3">
    <source>
        <dbReference type="Proteomes" id="UP001054889"/>
    </source>
</evidence>
<feature type="region of interest" description="Disordered" evidence="1">
    <location>
        <begin position="91"/>
        <end position="118"/>
    </location>
</feature>
<dbReference type="EMBL" id="BQKI01000101">
    <property type="protein sequence ID" value="GJN40033.1"/>
    <property type="molecule type" value="Genomic_DNA"/>
</dbReference>
<evidence type="ECO:0000256" key="1">
    <source>
        <dbReference type="SAM" id="MobiDB-lite"/>
    </source>
</evidence>
<reference evidence="2" key="2">
    <citation type="submission" date="2021-12" db="EMBL/GenBank/DDBJ databases">
        <title>Resequencing data analysis of finger millet.</title>
        <authorList>
            <person name="Hatakeyama M."/>
            <person name="Aluri S."/>
            <person name="Balachadran M.T."/>
            <person name="Sivarajan S.R."/>
            <person name="Poveda L."/>
            <person name="Shimizu-Inatsugi R."/>
            <person name="Schlapbach R."/>
            <person name="Sreeman S.M."/>
            <person name="Shimizu K.K."/>
        </authorList>
    </citation>
    <scope>NUCLEOTIDE SEQUENCE</scope>
</reference>
<dbReference type="Proteomes" id="UP001054889">
    <property type="component" value="Unassembled WGS sequence"/>
</dbReference>
<comment type="caution">
    <text evidence="2">The sequence shown here is derived from an EMBL/GenBank/DDBJ whole genome shotgun (WGS) entry which is preliminary data.</text>
</comment>
<feature type="region of interest" description="Disordered" evidence="1">
    <location>
        <begin position="161"/>
        <end position="197"/>
    </location>
</feature>
<organism evidence="2 3">
    <name type="scientific">Eleusine coracana subsp. coracana</name>
    <dbReference type="NCBI Taxonomy" id="191504"/>
    <lineage>
        <taxon>Eukaryota</taxon>
        <taxon>Viridiplantae</taxon>
        <taxon>Streptophyta</taxon>
        <taxon>Embryophyta</taxon>
        <taxon>Tracheophyta</taxon>
        <taxon>Spermatophyta</taxon>
        <taxon>Magnoliopsida</taxon>
        <taxon>Liliopsida</taxon>
        <taxon>Poales</taxon>
        <taxon>Poaceae</taxon>
        <taxon>PACMAD clade</taxon>
        <taxon>Chloridoideae</taxon>
        <taxon>Cynodonteae</taxon>
        <taxon>Eleusininae</taxon>
        <taxon>Eleusine</taxon>
    </lineage>
</organism>
<name>A0AAV5FWG9_ELECO</name>
<reference evidence="2" key="1">
    <citation type="journal article" date="2018" name="DNA Res.">
        <title>Multiple hybrid de novo genome assembly of finger millet, an orphan allotetraploid crop.</title>
        <authorList>
            <person name="Hatakeyama M."/>
            <person name="Aluri S."/>
            <person name="Balachadran M.T."/>
            <person name="Sivarajan S.R."/>
            <person name="Patrignani A."/>
            <person name="Gruter S."/>
            <person name="Poveda L."/>
            <person name="Shimizu-Inatsugi R."/>
            <person name="Baeten J."/>
            <person name="Francoijs K.J."/>
            <person name="Nataraja K.N."/>
            <person name="Reddy Y.A.N."/>
            <person name="Phadnis S."/>
            <person name="Ravikumar R.L."/>
            <person name="Schlapbach R."/>
            <person name="Sreeman S.M."/>
            <person name="Shimizu K.K."/>
        </authorList>
    </citation>
    <scope>NUCLEOTIDE SEQUENCE</scope>
</reference>
<protein>
    <submittedName>
        <fullName evidence="2">Uncharacterized protein</fullName>
    </submittedName>
</protein>
<keyword evidence="3" id="KW-1185">Reference proteome</keyword>
<accession>A0AAV5FWG9</accession>
<evidence type="ECO:0000313" key="2">
    <source>
        <dbReference type="EMBL" id="GJN40033.1"/>
    </source>
</evidence>
<sequence>MEAPAHSPAVGSSSTRSTHPPWEQKQGMPAAGPTGEAAAAEPTPARRGHGAAKLAATCVALPLLAAGPVAALLVGQGDCRRSWWPSVAPGTAPTARRCRSCPPPPSNSPQQQGNSQTKSIKILSFEPARRNQIAQLPRTKNHRSLGFQELGAASCPPWGIQDPGFSAYQEPAHAEEEEAEDRREVRSDWTASCQVGD</sequence>
<feature type="compositionally biased region" description="Low complexity" evidence="1">
    <location>
        <begin position="29"/>
        <end position="45"/>
    </location>
</feature>
<proteinExistence type="predicted"/>
<feature type="region of interest" description="Disordered" evidence="1">
    <location>
        <begin position="1"/>
        <end position="48"/>
    </location>
</feature>
<dbReference type="AlphaFoldDB" id="A0AAV5FWG9"/>
<gene>
    <name evidence="2" type="primary">gb29196</name>
    <name evidence="2" type="ORF">PR202_gb29196</name>
</gene>